<feature type="signal peptide" evidence="1">
    <location>
        <begin position="1"/>
        <end position="23"/>
    </location>
</feature>
<organism evidence="2 3">
    <name type="scientific">Candidatus Alectryocaccomicrobium excrementavium</name>
    <dbReference type="NCBI Taxonomy" id="2840668"/>
    <lineage>
        <taxon>Bacteria</taxon>
        <taxon>Bacillati</taxon>
        <taxon>Bacillota</taxon>
        <taxon>Clostridia</taxon>
        <taxon>Candidatus Alectryocaccomicrobium</taxon>
    </lineage>
</organism>
<sequence>MKQRIALLLLAALLLAPAGPALAEEGEPKHYSTMVSVSADQGAFADMWLFEEIENRFNVAFDFIEVSSEGYNERLSLAFATGDLPDLIFSMDATNIAYYAAQGLIQPLEDYMTEEYLPNLMYWFERYPQYEQALYYPDGHVYNIQGLIDLEREFATHRSWINAQWLETLGMDYPKTLDDFYAFLVAVKQTDLNGNGESDEIPFAGIYDGFDSYYDNTIPILTALGMSTKTIEAVDGVVRFNPTTDAYKEFLAFMNKIWNEGLIDSEYFTQTSDQFYAKVASGLCATMTDYAHWIRIADDSWKAYTAYDPMTSAINDKQIWPANDVNLSRNFIVTSACKDVAGIMPVLNWALTPDAIYDPVNGDNMAGATVNVLGKPVGAWDQYTEYGWSIVTRTDPDTGEEYSAIESIYPEEEFDSMNAFRNAVLTPNIFPVCEVFEGDPTHYSHYGTEKELSLAEEIVTHNAPYYFCGWSSNIRYTAEEADEIALLQNDIYTYCEQMIAQFITGELPLEEFDAFVEGCNARGLERFIEINQAAYDRYNGVA</sequence>
<dbReference type="EMBL" id="DVJN01000074">
    <property type="protein sequence ID" value="HIS92103.1"/>
    <property type="molecule type" value="Genomic_DNA"/>
</dbReference>
<protein>
    <submittedName>
        <fullName evidence="2">Extracellular solute-binding protein</fullName>
    </submittedName>
</protein>
<dbReference type="Gene3D" id="3.40.190.10">
    <property type="entry name" value="Periplasmic binding protein-like II"/>
    <property type="match status" value="2"/>
</dbReference>
<dbReference type="Proteomes" id="UP000824140">
    <property type="component" value="Unassembled WGS sequence"/>
</dbReference>
<dbReference type="PANTHER" id="PTHR43649">
    <property type="entry name" value="ARABINOSE-BINDING PROTEIN-RELATED"/>
    <property type="match status" value="1"/>
</dbReference>
<dbReference type="InterPro" id="IPR006059">
    <property type="entry name" value="SBP"/>
</dbReference>
<evidence type="ECO:0000256" key="1">
    <source>
        <dbReference type="SAM" id="SignalP"/>
    </source>
</evidence>
<dbReference type="PANTHER" id="PTHR43649:SF12">
    <property type="entry name" value="DIACETYLCHITOBIOSE BINDING PROTEIN DASA"/>
    <property type="match status" value="1"/>
</dbReference>
<dbReference type="SUPFAM" id="SSF53850">
    <property type="entry name" value="Periplasmic binding protein-like II"/>
    <property type="match status" value="1"/>
</dbReference>
<proteinExistence type="predicted"/>
<evidence type="ECO:0000313" key="3">
    <source>
        <dbReference type="Proteomes" id="UP000824140"/>
    </source>
</evidence>
<dbReference type="Pfam" id="PF01547">
    <property type="entry name" value="SBP_bac_1"/>
    <property type="match status" value="1"/>
</dbReference>
<name>A0A9D1FYV1_9FIRM</name>
<evidence type="ECO:0000313" key="2">
    <source>
        <dbReference type="EMBL" id="HIS92103.1"/>
    </source>
</evidence>
<gene>
    <name evidence="2" type="ORF">IAA84_03710</name>
</gene>
<comment type="caution">
    <text evidence="2">The sequence shown here is derived from an EMBL/GenBank/DDBJ whole genome shotgun (WGS) entry which is preliminary data.</text>
</comment>
<keyword evidence="1" id="KW-0732">Signal</keyword>
<dbReference type="AlphaFoldDB" id="A0A9D1FYV1"/>
<accession>A0A9D1FYV1</accession>
<reference evidence="2" key="2">
    <citation type="journal article" date="2021" name="PeerJ">
        <title>Extensive microbial diversity within the chicken gut microbiome revealed by metagenomics and culture.</title>
        <authorList>
            <person name="Gilroy R."/>
            <person name="Ravi A."/>
            <person name="Getino M."/>
            <person name="Pursley I."/>
            <person name="Horton D.L."/>
            <person name="Alikhan N.F."/>
            <person name="Baker D."/>
            <person name="Gharbi K."/>
            <person name="Hall N."/>
            <person name="Watson M."/>
            <person name="Adriaenssens E.M."/>
            <person name="Foster-Nyarko E."/>
            <person name="Jarju S."/>
            <person name="Secka A."/>
            <person name="Antonio M."/>
            <person name="Oren A."/>
            <person name="Chaudhuri R.R."/>
            <person name="La Ragione R."/>
            <person name="Hildebrand F."/>
            <person name="Pallen M.J."/>
        </authorList>
    </citation>
    <scope>NUCLEOTIDE SEQUENCE</scope>
    <source>
        <strain evidence="2">13766</strain>
    </source>
</reference>
<reference evidence="2" key="1">
    <citation type="submission" date="2020-10" db="EMBL/GenBank/DDBJ databases">
        <authorList>
            <person name="Gilroy R."/>
        </authorList>
    </citation>
    <scope>NUCLEOTIDE SEQUENCE</scope>
    <source>
        <strain evidence="2">13766</strain>
    </source>
</reference>
<dbReference type="InterPro" id="IPR050490">
    <property type="entry name" value="Bact_solute-bd_prot1"/>
</dbReference>
<feature type="chain" id="PRO_5039248273" evidence="1">
    <location>
        <begin position="24"/>
        <end position="542"/>
    </location>
</feature>